<feature type="region of interest" description="Disordered" evidence="1">
    <location>
        <begin position="43"/>
        <end position="144"/>
    </location>
</feature>
<dbReference type="Proteomes" id="UP001642406">
    <property type="component" value="Unassembled WGS sequence"/>
</dbReference>
<evidence type="ECO:0000313" key="3">
    <source>
        <dbReference type="Proteomes" id="UP001642406"/>
    </source>
</evidence>
<keyword evidence="3" id="KW-1185">Reference proteome</keyword>
<gene>
    <name evidence="2" type="ORF">SBRCBS47491_008927</name>
</gene>
<evidence type="ECO:0000313" key="2">
    <source>
        <dbReference type="EMBL" id="CAK7234377.1"/>
    </source>
</evidence>
<feature type="region of interest" description="Disordered" evidence="1">
    <location>
        <begin position="1"/>
        <end position="29"/>
    </location>
</feature>
<reference evidence="2 3" key="1">
    <citation type="submission" date="2024-01" db="EMBL/GenBank/DDBJ databases">
        <authorList>
            <person name="Allen C."/>
            <person name="Tagirdzhanova G."/>
        </authorList>
    </citation>
    <scope>NUCLEOTIDE SEQUENCE [LARGE SCALE GENOMIC DNA]</scope>
</reference>
<feature type="compositionally biased region" description="Polar residues" evidence="1">
    <location>
        <begin position="131"/>
        <end position="144"/>
    </location>
</feature>
<feature type="compositionally biased region" description="Polar residues" evidence="1">
    <location>
        <begin position="69"/>
        <end position="82"/>
    </location>
</feature>
<name>A0ABP0CS19_9PEZI</name>
<evidence type="ECO:0000256" key="1">
    <source>
        <dbReference type="SAM" id="MobiDB-lite"/>
    </source>
</evidence>
<proteinExistence type="predicted"/>
<accession>A0ABP0CS19</accession>
<protein>
    <submittedName>
        <fullName evidence="2">Uncharacterized protein</fullName>
    </submittedName>
</protein>
<dbReference type="EMBL" id="CAWUHC010000127">
    <property type="protein sequence ID" value="CAK7234377.1"/>
    <property type="molecule type" value="Genomic_DNA"/>
</dbReference>
<sequence>MTESRSTFYGEPGPTVTTNKASPEANRIPDLPFKRKMEVHRQRKNLKESGDYLGVQGINPETGQLDVLTPTTGSKSTVSSDASAVPGGSVQSSMDRYEEKKDKLRRQQSLIRWRKDTGQWSSVAEPGLSPIAQSRNSTPSEYVR</sequence>
<organism evidence="2 3">
    <name type="scientific">Sporothrix bragantina</name>
    <dbReference type="NCBI Taxonomy" id="671064"/>
    <lineage>
        <taxon>Eukaryota</taxon>
        <taxon>Fungi</taxon>
        <taxon>Dikarya</taxon>
        <taxon>Ascomycota</taxon>
        <taxon>Pezizomycotina</taxon>
        <taxon>Sordariomycetes</taxon>
        <taxon>Sordariomycetidae</taxon>
        <taxon>Ophiostomatales</taxon>
        <taxon>Ophiostomataceae</taxon>
        <taxon>Sporothrix</taxon>
    </lineage>
</organism>
<comment type="caution">
    <text evidence="2">The sequence shown here is derived from an EMBL/GenBank/DDBJ whole genome shotgun (WGS) entry which is preliminary data.</text>
</comment>